<dbReference type="GO" id="GO:0003917">
    <property type="term" value="F:DNA topoisomerase type I (single strand cut, ATP-independent) activity"/>
    <property type="evidence" value="ECO:0007669"/>
    <property type="project" value="UniProtKB-EC"/>
</dbReference>
<dbReference type="InterPro" id="IPR013498">
    <property type="entry name" value="Topo_IA_Znf"/>
</dbReference>
<dbReference type="InterPro" id="IPR000380">
    <property type="entry name" value="Topo_IA"/>
</dbReference>
<feature type="region of interest" description="Interaction with DNA" evidence="10">
    <location>
        <begin position="164"/>
        <end position="169"/>
    </location>
</feature>
<dbReference type="CDD" id="cd00186">
    <property type="entry name" value="TOP1Ac"/>
    <property type="match status" value="1"/>
</dbReference>
<evidence type="ECO:0000259" key="12">
    <source>
        <dbReference type="PROSITE" id="PS52039"/>
    </source>
</evidence>
<dbReference type="InterPro" id="IPR003601">
    <property type="entry name" value="Topo_IA_2"/>
</dbReference>
<evidence type="ECO:0000313" key="13">
    <source>
        <dbReference type="EMBL" id="MDF0479107.1"/>
    </source>
</evidence>
<dbReference type="InterPro" id="IPR034149">
    <property type="entry name" value="TOPRIM_TopoI"/>
</dbReference>
<evidence type="ECO:0000256" key="9">
    <source>
        <dbReference type="ARBA" id="ARBA00023235"/>
    </source>
</evidence>
<dbReference type="Gene3D" id="3.30.65.10">
    <property type="entry name" value="Bacterial Topoisomerase I, domain 1"/>
    <property type="match status" value="2"/>
</dbReference>
<feature type="site" description="Interaction with DNA" evidence="10">
    <location>
        <position position="301"/>
    </location>
</feature>
<dbReference type="PROSITE" id="PS52039">
    <property type="entry name" value="TOPO_IA_2"/>
    <property type="match status" value="1"/>
</dbReference>
<dbReference type="Pfam" id="PF01751">
    <property type="entry name" value="Toprim"/>
    <property type="match status" value="1"/>
</dbReference>
<dbReference type="CDD" id="cd03363">
    <property type="entry name" value="TOPRIM_TopoIA_TopoI"/>
    <property type="match status" value="1"/>
</dbReference>
<reference evidence="13" key="1">
    <citation type="submission" date="2022-10" db="EMBL/GenBank/DDBJ databases">
        <title>Vagococcus sp. isolated from poultry meat.</title>
        <authorList>
            <person name="Johansson P."/>
            <person name="Bjorkroth J."/>
        </authorList>
    </citation>
    <scope>NUCLEOTIDE SEQUENCE</scope>
    <source>
        <strain evidence="13">PNs007</strain>
    </source>
</reference>
<keyword evidence="14" id="KW-1185">Reference proteome</keyword>
<feature type="site" description="Interaction with DNA" evidence="10">
    <location>
        <position position="144"/>
    </location>
</feature>
<dbReference type="Pfam" id="PF01131">
    <property type="entry name" value="Topoisom_bac"/>
    <property type="match status" value="1"/>
</dbReference>
<feature type="site" description="Interaction with DNA" evidence="10">
    <location>
        <position position="140"/>
    </location>
</feature>
<comment type="similarity">
    <text evidence="2 10">Belongs to the type IA topoisomerase family.</text>
</comment>
<dbReference type="SUPFAM" id="SSF56712">
    <property type="entry name" value="Prokaryotic type I DNA topoisomerase"/>
    <property type="match status" value="1"/>
</dbReference>
<evidence type="ECO:0000256" key="10">
    <source>
        <dbReference type="HAMAP-Rule" id="MF_00952"/>
    </source>
</evidence>
<comment type="caution">
    <text evidence="13">The sequence shown here is derived from an EMBL/GenBank/DDBJ whole genome shotgun (WGS) entry which is preliminary data.</text>
</comment>
<gene>
    <name evidence="10 13" type="primary">topA</name>
    <name evidence="13" type="ORF">OL233_02305</name>
</gene>
<dbReference type="Pfam" id="PF01396">
    <property type="entry name" value="Zn_ribbon_Top1"/>
    <property type="match status" value="3"/>
</dbReference>
<evidence type="ECO:0000259" key="11">
    <source>
        <dbReference type="PROSITE" id="PS50880"/>
    </source>
</evidence>
<dbReference type="HAMAP" id="MF_00952">
    <property type="entry name" value="Topoisom_1_prok"/>
    <property type="match status" value="1"/>
</dbReference>
<feature type="site" description="Interaction with DNA" evidence="10">
    <location>
        <position position="149"/>
    </location>
</feature>
<feature type="site" description="Interaction with DNA" evidence="10">
    <location>
        <position position="156"/>
    </location>
</feature>
<dbReference type="SMART" id="SM00437">
    <property type="entry name" value="TOP1Ac"/>
    <property type="match status" value="1"/>
</dbReference>
<dbReference type="SMART" id="SM00493">
    <property type="entry name" value="TOPRIM"/>
    <property type="match status" value="1"/>
</dbReference>
<keyword evidence="9 10" id="KW-0413">Isomerase</keyword>
<accession>A0ABT5WZB4</accession>
<evidence type="ECO:0000256" key="8">
    <source>
        <dbReference type="ARBA" id="ARBA00023125"/>
    </source>
</evidence>
<evidence type="ECO:0000256" key="5">
    <source>
        <dbReference type="ARBA" id="ARBA00022833"/>
    </source>
</evidence>
<evidence type="ECO:0000256" key="1">
    <source>
        <dbReference type="ARBA" id="ARBA00000213"/>
    </source>
</evidence>
<dbReference type="SMART" id="SM00436">
    <property type="entry name" value="TOP1Bc"/>
    <property type="match status" value="1"/>
</dbReference>
<dbReference type="InterPro" id="IPR023405">
    <property type="entry name" value="Topo_IA_core_domain"/>
</dbReference>
<dbReference type="NCBIfam" id="TIGR01051">
    <property type="entry name" value="topA_bact"/>
    <property type="match status" value="1"/>
</dbReference>
<keyword evidence="3" id="KW-0479">Metal-binding</keyword>
<evidence type="ECO:0000256" key="6">
    <source>
        <dbReference type="ARBA" id="ARBA00022842"/>
    </source>
</evidence>
<keyword evidence="7 10" id="KW-0799">Topoisomerase</keyword>
<evidence type="ECO:0000256" key="4">
    <source>
        <dbReference type="ARBA" id="ARBA00022771"/>
    </source>
</evidence>
<feature type="site" description="Interaction with DNA" evidence="10">
    <location>
        <position position="141"/>
    </location>
</feature>
<dbReference type="InterPro" id="IPR006171">
    <property type="entry name" value="TOPRIM_dom"/>
</dbReference>
<keyword evidence="5" id="KW-0862">Zinc</keyword>
<evidence type="ECO:0000256" key="2">
    <source>
        <dbReference type="ARBA" id="ARBA00009446"/>
    </source>
</evidence>
<dbReference type="RefSeq" id="WP_275470750.1">
    <property type="nucleotide sequence ID" value="NZ_JAPDSH010000001.1"/>
</dbReference>
<dbReference type="Gene3D" id="3.40.50.140">
    <property type="match status" value="1"/>
</dbReference>
<dbReference type="PANTHER" id="PTHR42785:SF1">
    <property type="entry name" value="DNA TOPOISOMERASE"/>
    <property type="match status" value="1"/>
</dbReference>
<dbReference type="Gene3D" id="1.10.460.10">
    <property type="entry name" value="Topoisomerase I, domain 2"/>
    <property type="match status" value="1"/>
</dbReference>
<dbReference type="EMBL" id="JAPDSH010000001">
    <property type="protein sequence ID" value="MDF0479107.1"/>
    <property type="molecule type" value="Genomic_DNA"/>
</dbReference>
<feature type="domain" description="Topo IA-type catalytic" evidence="12">
    <location>
        <begin position="130"/>
        <end position="559"/>
    </location>
</feature>
<comment type="function">
    <text evidence="10">Releases the supercoiling and torsional tension of DNA, which is introduced during the DNA replication and transcription, by transiently cleaving and rejoining one strand of the DNA duplex. Introduces a single-strand break via transesterification at a target site in duplex DNA. The scissile phosphodiester is attacked by the catalytic tyrosine of the enzyme, resulting in the formation of a DNA-(5'-phosphotyrosyl)-enzyme intermediate and the expulsion of a 3'-OH DNA strand. The free DNA strand then undergoes passage around the unbroken strand, thus removing DNA supercoils. Finally, in the religation step, the DNA 3'-OH attacks the covalent intermediate to expel the active-site tyrosine and restore the DNA phosphodiester backbone.</text>
</comment>
<keyword evidence="8 10" id="KW-0238">DNA-binding</keyword>
<dbReference type="Gene3D" id="2.70.20.10">
    <property type="entry name" value="Topoisomerase I, domain 3"/>
    <property type="match status" value="1"/>
</dbReference>
<dbReference type="Proteomes" id="UP001147148">
    <property type="component" value="Unassembled WGS sequence"/>
</dbReference>
<proteinExistence type="inferred from homology"/>
<dbReference type="EC" id="5.6.2.1" evidence="10"/>
<keyword evidence="6" id="KW-0460">Magnesium</keyword>
<protein>
    <recommendedName>
        <fullName evidence="10">DNA topoisomerase 1</fullName>
        <ecNumber evidence="10">5.6.2.1</ecNumber>
    </recommendedName>
    <alternativeName>
        <fullName evidence="10">DNA topoisomerase I</fullName>
    </alternativeName>
</protein>
<evidence type="ECO:0000313" key="14">
    <source>
        <dbReference type="Proteomes" id="UP001147148"/>
    </source>
</evidence>
<name>A0ABT5WZB4_9ENTE</name>
<dbReference type="SUPFAM" id="SSF57783">
    <property type="entry name" value="Zinc beta-ribbon"/>
    <property type="match status" value="1"/>
</dbReference>
<feature type="active site" description="O-(5'-phospho-DNA)-tyrosine intermediate" evidence="10">
    <location>
        <position position="299"/>
    </location>
</feature>
<dbReference type="PROSITE" id="PS00396">
    <property type="entry name" value="TOPO_IA_1"/>
    <property type="match status" value="1"/>
</dbReference>
<evidence type="ECO:0000256" key="3">
    <source>
        <dbReference type="ARBA" id="ARBA00022723"/>
    </source>
</evidence>
<organism evidence="13 14">
    <name type="scientific">Vagococcus proximus</name>
    <dbReference type="NCBI Taxonomy" id="2991417"/>
    <lineage>
        <taxon>Bacteria</taxon>
        <taxon>Bacillati</taxon>
        <taxon>Bacillota</taxon>
        <taxon>Bacilli</taxon>
        <taxon>Lactobacillales</taxon>
        <taxon>Enterococcaceae</taxon>
        <taxon>Vagococcus</taxon>
    </lineage>
</organism>
<dbReference type="PRINTS" id="PR00417">
    <property type="entry name" value="PRTPISMRASEI"/>
</dbReference>
<comment type="subunit">
    <text evidence="10">Monomer.</text>
</comment>
<dbReference type="PANTHER" id="PTHR42785">
    <property type="entry name" value="DNA TOPOISOMERASE, TYPE IA, CORE"/>
    <property type="match status" value="1"/>
</dbReference>
<dbReference type="InterPro" id="IPR003602">
    <property type="entry name" value="Topo_IA_DNA-bd_dom"/>
</dbReference>
<feature type="domain" description="Toprim" evidence="11">
    <location>
        <begin position="4"/>
        <end position="114"/>
    </location>
</feature>
<feature type="site" description="Interaction with DNA" evidence="10">
    <location>
        <position position="34"/>
    </location>
</feature>
<dbReference type="PROSITE" id="PS50880">
    <property type="entry name" value="TOPRIM"/>
    <property type="match status" value="1"/>
</dbReference>
<keyword evidence="4" id="KW-0863">Zinc-finger</keyword>
<dbReference type="InterPro" id="IPR023406">
    <property type="entry name" value="Topo_IA_AS"/>
</dbReference>
<evidence type="ECO:0000256" key="7">
    <source>
        <dbReference type="ARBA" id="ARBA00023029"/>
    </source>
</evidence>
<dbReference type="InterPro" id="IPR013824">
    <property type="entry name" value="Topo_IA_cen_sub1"/>
</dbReference>
<dbReference type="Gene3D" id="1.10.290.10">
    <property type="entry name" value="Topoisomerase I, domain 4"/>
    <property type="match status" value="1"/>
</dbReference>
<comment type="catalytic activity">
    <reaction evidence="1 10">
        <text>ATP-independent breakage of single-stranded DNA, followed by passage and rejoining.</text>
        <dbReference type="EC" id="5.6.2.1"/>
    </reaction>
</comment>
<dbReference type="InterPro" id="IPR013825">
    <property type="entry name" value="Topo_IA_cen_sub2"/>
</dbReference>
<dbReference type="InterPro" id="IPR013826">
    <property type="entry name" value="Topo_IA_cen_sub3"/>
</dbReference>
<feature type="site" description="Interaction with DNA" evidence="10">
    <location>
        <position position="491"/>
    </location>
</feature>
<dbReference type="InterPro" id="IPR028612">
    <property type="entry name" value="Topoisom_1_IA"/>
</dbReference>
<dbReference type="InterPro" id="IPR005733">
    <property type="entry name" value="TopoI_bac-type"/>
</dbReference>
<sequence length="692" mass="78910">MAYKYLVIVESPAKAKTIEKYLGKNYKVVASVGHIRDLPKSKMGVDTENNYEPHYISIRGKGPVIKELKRLAKKAEKVYLASDPDREGEAIAWHLAYLLGLDLEDKNRVVFNEITKDAVKAAFKEPRSINVDLVDAQQARRILDRLVGYSISPILWKKVKKGLSAGRVQSIALKIIIDRENEIRAFVPEEYWSIAGNFMKKRKKFKANFYGVDGKKEKLNNAEDVKAVTDRLETKDYTVDKITKKERKRNPAKPFTTSGLQQEAARKLNFRTRKTMMVAQQLYEGIALGKKGTVGLITYMRTDSTRLSDVAKNEAASFIEETYGKEYAIGFKETSKKEKGAQDAHEAIRPSSILRTPDSIKEYLSKDQYKLYNLIWSRVVASQMTPAVLDTMKVNLSQNGVMFVANGSKIKFPGFMKVYVEGNDDGKEDKENILPDLEEGETITAVDLEPKQHFTQPPARFSEATLIKTLEENGVGRPSTYAPTLETIQRRYYVKLVSKRFEPSELGEIVNTIICDFFPQIVDINFTAQMEEDLDKIADSQEEWKKVVDRFYKPFAIELEKAETEIEKIQIKDEPAGFDCEECGHPMVIKLGRFGKFYACSNFPDCRQTKAIVKEIGVKCPTCKEGEVIERKSKKNRLFYGCSRYPECEFTSWDKPVGRDCPKCQKYLVEKKAKGGKQVLCSECDYKEDIQK</sequence>
<dbReference type="InterPro" id="IPR013497">
    <property type="entry name" value="Topo_IA_cen"/>
</dbReference>